<evidence type="ECO:0000256" key="6">
    <source>
        <dbReference type="PROSITE-ProRule" id="PRU00169"/>
    </source>
</evidence>
<dbReference type="GO" id="GO:0032993">
    <property type="term" value="C:protein-DNA complex"/>
    <property type="evidence" value="ECO:0007669"/>
    <property type="project" value="TreeGrafter"/>
</dbReference>
<dbReference type="Gene3D" id="1.10.10.10">
    <property type="entry name" value="Winged helix-like DNA-binding domain superfamily/Winged helix DNA-binding domain"/>
    <property type="match status" value="1"/>
</dbReference>
<dbReference type="AlphaFoldDB" id="A0A451EPX4"/>
<keyword evidence="11" id="KW-1185">Reference proteome</keyword>
<feature type="DNA-binding region" description="OmpR/PhoB-type" evidence="7">
    <location>
        <begin position="125"/>
        <end position="222"/>
    </location>
</feature>
<dbReference type="InterPro" id="IPR039420">
    <property type="entry name" value="WalR-like"/>
</dbReference>
<evidence type="ECO:0000313" key="11">
    <source>
        <dbReference type="Proteomes" id="UP000273143"/>
    </source>
</evidence>
<feature type="domain" description="OmpR/PhoB-type" evidence="9">
    <location>
        <begin position="125"/>
        <end position="222"/>
    </location>
</feature>
<dbReference type="InterPro" id="IPR001789">
    <property type="entry name" value="Sig_transdc_resp-reg_receiver"/>
</dbReference>
<dbReference type="InterPro" id="IPR011006">
    <property type="entry name" value="CheY-like_superfamily"/>
</dbReference>
<dbReference type="GO" id="GO:0006355">
    <property type="term" value="P:regulation of DNA-templated transcription"/>
    <property type="evidence" value="ECO:0007669"/>
    <property type="project" value="InterPro"/>
</dbReference>
<dbReference type="InterPro" id="IPR001867">
    <property type="entry name" value="OmpR/PhoB-type_DNA-bd"/>
</dbReference>
<keyword evidence="1 6" id="KW-0597">Phosphoprotein</keyword>
<evidence type="ECO:0000259" key="8">
    <source>
        <dbReference type="PROSITE" id="PS50110"/>
    </source>
</evidence>
<evidence type="ECO:0000256" key="4">
    <source>
        <dbReference type="ARBA" id="ARBA00023125"/>
    </source>
</evidence>
<dbReference type="CDD" id="cd17624">
    <property type="entry name" value="REC_OmpR_PmrA-like"/>
    <property type="match status" value="1"/>
</dbReference>
<dbReference type="SUPFAM" id="SSF52172">
    <property type="entry name" value="CheY-like"/>
    <property type="match status" value="1"/>
</dbReference>
<dbReference type="InterPro" id="IPR036388">
    <property type="entry name" value="WH-like_DNA-bd_sf"/>
</dbReference>
<keyword evidence="3" id="KW-0805">Transcription regulation</keyword>
<evidence type="ECO:0000256" key="3">
    <source>
        <dbReference type="ARBA" id="ARBA00023015"/>
    </source>
</evidence>
<dbReference type="Gene3D" id="3.40.50.2300">
    <property type="match status" value="1"/>
</dbReference>
<evidence type="ECO:0000256" key="1">
    <source>
        <dbReference type="ARBA" id="ARBA00022553"/>
    </source>
</evidence>
<dbReference type="PANTHER" id="PTHR48111">
    <property type="entry name" value="REGULATOR OF RPOS"/>
    <property type="match status" value="1"/>
</dbReference>
<dbReference type="EMBL" id="CP029822">
    <property type="protein sequence ID" value="AZS51870.1"/>
    <property type="molecule type" value="Genomic_DNA"/>
</dbReference>
<reference evidence="11" key="1">
    <citation type="submission" date="2018-06" db="EMBL/GenBank/DDBJ databases">
        <title>Complete genome of Pseudomonas insecticola strain QZS01.</title>
        <authorList>
            <person name="Wang J."/>
            <person name="Su Q."/>
        </authorList>
    </citation>
    <scope>NUCLEOTIDE SEQUENCE [LARGE SCALE GENOMIC DNA]</scope>
    <source>
        <strain evidence="11">QZS01</strain>
    </source>
</reference>
<evidence type="ECO:0000256" key="2">
    <source>
        <dbReference type="ARBA" id="ARBA00023012"/>
    </source>
</evidence>
<feature type="domain" description="Response regulatory" evidence="8">
    <location>
        <begin position="2"/>
        <end position="117"/>
    </location>
</feature>
<gene>
    <name evidence="10" type="ORF">DM558_14335</name>
</gene>
<dbReference type="Proteomes" id="UP000273143">
    <property type="component" value="Chromosome"/>
</dbReference>
<dbReference type="RefSeq" id="WP_127164550.1">
    <property type="nucleotide sequence ID" value="NZ_CP029822.1"/>
</dbReference>
<dbReference type="SMART" id="SM00862">
    <property type="entry name" value="Trans_reg_C"/>
    <property type="match status" value="1"/>
</dbReference>
<accession>A0A451EPX4</accession>
<dbReference type="SMART" id="SM00448">
    <property type="entry name" value="REC"/>
    <property type="match status" value="1"/>
</dbReference>
<protein>
    <submittedName>
        <fullName evidence="10">DNA-binding response regulator</fullName>
    </submittedName>
</protein>
<dbReference type="PANTHER" id="PTHR48111:SF22">
    <property type="entry name" value="REGULATOR OF RPOS"/>
    <property type="match status" value="1"/>
</dbReference>
<dbReference type="GO" id="GO:0000976">
    <property type="term" value="F:transcription cis-regulatory region binding"/>
    <property type="evidence" value="ECO:0007669"/>
    <property type="project" value="TreeGrafter"/>
</dbReference>
<keyword evidence="2" id="KW-0902">Two-component regulatory system</keyword>
<evidence type="ECO:0000256" key="7">
    <source>
        <dbReference type="PROSITE-ProRule" id="PRU01091"/>
    </source>
</evidence>
<dbReference type="Pfam" id="PF00486">
    <property type="entry name" value="Trans_reg_C"/>
    <property type="match status" value="1"/>
</dbReference>
<evidence type="ECO:0000313" key="10">
    <source>
        <dbReference type="EMBL" id="AZS51870.1"/>
    </source>
</evidence>
<dbReference type="Pfam" id="PF00072">
    <property type="entry name" value="Response_reg"/>
    <property type="match status" value="1"/>
</dbReference>
<dbReference type="PROSITE" id="PS51755">
    <property type="entry name" value="OMPR_PHOB"/>
    <property type="match status" value="1"/>
</dbReference>
<dbReference type="FunFam" id="1.10.10.10:FF:000058">
    <property type="entry name" value="DNA-binding response OmpR family regulator"/>
    <property type="match status" value="1"/>
</dbReference>
<dbReference type="GO" id="GO:0005829">
    <property type="term" value="C:cytosol"/>
    <property type="evidence" value="ECO:0007669"/>
    <property type="project" value="TreeGrafter"/>
</dbReference>
<dbReference type="Gene3D" id="6.10.250.690">
    <property type="match status" value="1"/>
</dbReference>
<evidence type="ECO:0000256" key="5">
    <source>
        <dbReference type="ARBA" id="ARBA00023163"/>
    </source>
</evidence>
<organism evidence="10 11">
    <name type="scientific">Entomomonas moraniae</name>
    <dbReference type="NCBI Taxonomy" id="2213226"/>
    <lineage>
        <taxon>Bacteria</taxon>
        <taxon>Pseudomonadati</taxon>
        <taxon>Pseudomonadota</taxon>
        <taxon>Gammaproteobacteria</taxon>
        <taxon>Pseudomonadales</taxon>
        <taxon>Pseudomonadaceae</taxon>
        <taxon>Entomomonas</taxon>
    </lineage>
</organism>
<feature type="modified residue" description="4-aspartylphosphate" evidence="6">
    <location>
        <position position="51"/>
    </location>
</feature>
<dbReference type="PROSITE" id="PS50110">
    <property type="entry name" value="RESPONSE_REGULATORY"/>
    <property type="match status" value="1"/>
</dbReference>
<dbReference type="CDD" id="cd00383">
    <property type="entry name" value="trans_reg_C"/>
    <property type="match status" value="1"/>
</dbReference>
<keyword evidence="4 7" id="KW-0238">DNA-binding</keyword>
<proteinExistence type="predicted"/>
<sequence>MKILVIEDNKDILINIVDYLSIKGYDVDCAQNGVAGFNLATQNTYDLIVLDIMLPGMDGLEVCNMLRQEARKNIPIIMLTARDSIDDRITGFKAGADDYLIKPFALVELVARIEAVIRRSQGHGSNLLQVSDLVYNMDTYVVQRGEITLKLTPLSLKLLEILMKRSPNVVPREVLEQQVWGDEIPDTDILRSHIHQLRQIIDKPFDKPLLHTVPKLGYKLADFLDAS</sequence>
<dbReference type="KEGG" id="emo:DM558_14335"/>
<name>A0A451EPX4_9GAMM</name>
<dbReference type="FunFam" id="3.40.50.2300:FF:000001">
    <property type="entry name" value="DNA-binding response regulator PhoB"/>
    <property type="match status" value="1"/>
</dbReference>
<dbReference type="GO" id="GO:0000156">
    <property type="term" value="F:phosphorelay response regulator activity"/>
    <property type="evidence" value="ECO:0007669"/>
    <property type="project" value="TreeGrafter"/>
</dbReference>
<evidence type="ECO:0000259" key="9">
    <source>
        <dbReference type="PROSITE" id="PS51755"/>
    </source>
</evidence>
<keyword evidence="5" id="KW-0804">Transcription</keyword>